<evidence type="ECO:0000256" key="5">
    <source>
        <dbReference type="ARBA" id="ARBA00023163"/>
    </source>
</evidence>
<protein>
    <recommendedName>
        <fullName evidence="6">RNAP delta factor</fullName>
    </recommendedName>
</protein>
<keyword evidence="2 9" id="KW-0240">DNA-directed RNA polymerase</keyword>
<feature type="compositionally biased region" description="Acidic residues" evidence="7">
    <location>
        <begin position="115"/>
        <end position="128"/>
    </location>
</feature>
<dbReference type="AlphaFoldDB" id="F0QR04"/>
<keyword evidence="5" id="KW-0804">Transcription</keyword>
<dbReference type="GO" id="GO:0006351">
    <property type="term" value="P:DNA-templated transcription"/>
    <property type="evidence" value="ECO:0007669"/>
    <property type="project" value="InterPro"/>
</dbReference>
<evidence type="ECO:0000256" key="4">
    <source>
        <dbReference type="ARBA" id="ARBA00022695"/>
    </source>
</evidence>
<dbReference type="Proteomes" id="UP000007484">
    <property type="component" value="Chromosome"/>
</dbReference>
<organism evidence="9 10">
    <name type="scientific">Mycoplasma suis (strain Illinois)</name>
    <dbReference type="NCBI Taxonomy" id="768700"/>
    <lineage>
        <taxon>Bacteria</taxon>
        <taxon>Bacillati</taxon>
        <taxon>Mycoplasmatota</taxon>
        <taxon>Mollicutes</taxon>
        <taxon>Mycoplasmataceae</taxon>
        <taxon>Mycoplasma</taxon>
    </lineage>
</organism>
<evidence type="ECO:0000313" key="10">
    <source>
        <dbReference type="Proteomes" id="UP000007484"/>
    </source>
</evidence>
<feature type="compositionally biased region" description="Acidic residues" evidence="7">
    <location>
        <begin position="135"/>
        <end position="149"/>
    </location>
</feature>
<keyword evidence="10" id="KW-1185">Reference proteome</keyword>
<proteinExistence type="inferred from homology"/>
<dbReference type="KEGG" id="mss:MSU_0387"/>
<dbReference type="EMBL" id="CP002525">
    <property type="protein sequence ID" value="ADX97924.1"/>
    <property type="molecule type" value="Genomic_DNA"/>
</dbReference>
<dbReference type="GO" id="GO:0006355">
    <property type="term" value="P:regulation of DNA-templated transcription"/>
    <property type="evidence" value="ECO:0007669"/>
    <property type="project" value="InterPro"/>
</dbReference>
<feature type="domain" description="HTH HARE-type" evidence="8">
    <location>
        <begin position="7"/>
        <end position="77"/>
    </location>
</feature>
<dbReference type="PROSITE" id="PS51913">
    <property type="entry name" value="HTH_HARE"/>
    <property type="match status" value="1"/>
</dbReference>
<reference evidence="9 10" key="1">
    <citation type="journal article" date="2011" name="J. Bacteriol.">
        <title>Complete genome sequences of two hemotropic Mycoplasmas, Mycoplasma haemofelis strain Ohio2 and Mycoplasma suis strain Illinois.</title>
        <authorList>
            <person name="Messick J.B."/>
            <person name="Santos A.P."/>
            <person name="Guimaraes A.M."/>
        </authorList>
    </citation>
    <scope>NUCLEOTIDE SEQUENCE [LARGE SCALE GENOMIC DNA]</scope>
    <source>
        <strain evidence="9 10">Illinois</strain>
    </source>
</reference>
<evidence type="ECO:0000256" key="1">
    <source>
        <dbReference type="ARBA" id="ARBA00009828"/>
    </source>
</evidence>
<evidence type="ECO:0000259" key="8">
    <source>
        <dbReference type="PROSITE" id="PS51913"/>
    </source>
</evidence>
<dbReference type="InterPro" id="IPR007759">
    <property type="entry name" value="Asxl_HARE-HTH"/>
</dbReference>
<gene>
    <name evidence="9" type="ordered locus">MSU_0387</name>
</gene>
<dbReference type="Gene3D" id="1.10.10.1250">
    <property type="entry name" value="RNA polymerase, subunit delta, N-terminal domain"/>
    <property type="match status" value="1"/>
</dbReference>
<dbReference type="GO" id="GO:0000428">
    <property type="term" value="C:DNA-directed RNA polymerase complex"/>
    <property type="evidence" value="ECO:0007669"/>
    <property type="project" value="UniProtKB-KW"/>
</dbReference>
<evidence type="ECO:0000256" key="2">
    <source>
        <dbReference type="ARBA" id="ARBA00022478"/>
    </source>
</evidence>
<sequence length="167" mass="19617">MTKLNLRDLINIANEVAIENFGQQSFNFQALWNKTWMKAKDFKKDSIENWIGPFYMELLSDPRFVYVGKNMWKLREYMEYSEYLKIMGKRAQKISFSEKELEGEDPVEESSPKEDESEDEIVEDEELESNNVSPESEEDSINDEIDSEGEGYSSGRKSNDDEDEDYE</sequence>
<name>F0QR04_MYCSL</name>
<evidence type="ECO:0000256" key="3">
    <source>
        <dbReference type="ARBA" id="ARBA00022679"/>
    </source>
</evidence>
<comment type="similarity">
    <text evidence="1">Belongs to the RpoE family.</text>
</comment>
<dbReference type="GO" id="GO:0016779">
    <property type="term" value="F:nucleotidyltransferase activity"/>
    <property type="evidence" value="ECO:0007669"/>
    <property type="project" value="UniProtKB-KW"/>
</dbReference>
<accession>F0QR04</accession>
<evidence type="ECO:0000256" key="6">
    <source>
        <dbReference type="ARBA" id="ARBA00031937"/>
    </source>
</evidence>
<evidence type="ECO:0000256" key="7">
    <source>
        <dbReference type="SAM" id="MobiDB-lite"/>
    </source>
</evidence>
<keyword evidence="4 9" id="KW-0548">Nucleotidyltransferase</keyword>
<dbReference type="RefSeq" id="WP_013609827.1">
    <property type="nucleotide sequence ID" value="NC_015155.1"/>
</dbReference>
<feature type="region of interest" description="Disordered" evidence="7">
    <location>
        <begin position="95"/>
        <end position="167"/>
    </location>
</feature>
<keyword evidence="3 9" id="KW-0808">Transferase</keyword>
<dbReference type="HOGENOM" id="CLU_129264_0_0_14"/>
<dbReference type="InterPro" id="IPR029757">
    <property type="entry name" value="RpoE"/>
</dbReference>
<dbReference type="NCBIfam" id="TIGR04567">
    <property type="entry name" value="RNAP_delt_lowGC"/>
    <property type="match status" value="1"/>
</dbReference>
<dbReference type="InterPro" id="IPR038087">
    <property type="entry name" value="RNAP_delta_N_dom_sf"/>
</dbReference>
<evidence type="ECO:0000313" key="9">
    <source>
        <dbReference type="EMBL" id="ADX97924.1"/>
    </source>
</evidence>
<dbReference type="STRING" id="768700.MSU_0387"/>